<accession>A0A9X9WYD2</accession>
<reference evidence="2" key="2">
    <citation type="journal article" date="2021" name="Syst. Appl. Microbiol.">
        <title>Roseomonas hellenica sp. nov., isolated from roots of wild-growing Alkanna tinctoria.</title>
        <authorList>
            <person name="Rat A."/>
            <person name="Naranjo H.D."/>
            <person name="Lebbe L."/>
            <person name="Cnockaert M."/>
            <person name="Krigas N."/>
            <person name="Grigoriadou K."/>
            <person name="Maloupa E."/>
            <person name="Willems A."/>
        </authorList>
    </citation>
    <scope>NUCLEOTIDE SEQUENCE</scope>
    <source>
        <strain evidence="2">LMG 31231</strain>
    </source>
</reference>
<keyword evidence="1" id="KW-0732">Signal</keyword>
<proteinExistence type="predicted"/>
<evidence type="ECO:0000313" key="3">
    <source>
        <dbReference type="Proteomes" id="UP001138751"/>
    </source>
</evidence>
<keyword evidence="3" id="KW-1185">Reference proteome</keyword>
<feature type="chain" id="PRO_5040769009" evidence="1">
    <location>
        <begin position="31"/>
        <end position="212"/>
    </location>
</feature>
<sequence>MQSITRFVPPLSVCALAAALLPLLADPARAQGAADHIDVTAVTVEGASAEQCAERTMRLAWQSRALSLATSPPYDLSEGLRTFYDHVLRLDPNGELSSTAQLSTVYATGYTVAGERMLRAVTPFIRVEVARPSGTPAGAPSRLAISWLWLQRLAQATDAAGRAVERPSLHRFDVVGEVETTYGTWGHAVAPCRVGSDGLWFGAVVVWSYLAP</sequence>
<protein>
    <submittedName>
        <fullName evidence="2">Uncharacterized protein</fullName>
    </submittedName>
</protein>
<organism evidence="2 3">
    <name type="scientific">Neoroseomonas soli</name>
    <dbReference type="NCBI Taxonomy" id="1081025"/>
    <lineage>
        <taxon>Bacteria</taxon>
        <taxon>Pseudomonadati</taxon>
        <taxon>Pseudomonadota</taxon>
        <taxon>Alphaproteobacteria</taxon>
        <taxon>Acetobacterales</taxon>
        <taxon>Acetobacteraceae</taxon>
        <taxon>Neoroseomonas</taxon>
    </lineage>
</organism>
<dbReference type="AlphaFoldDB" id="A0A9X9WYD2"/>
<reference evidence="2" key="1">
    <citation type="submission" date="2020-01" db="EMBL/GenBank/DDBJ databases">
        <authorList>
            <person name="Rat A."/>
        </authorList>
    </citation>
    <scope>NUCLEOTIDE SEQUENCE</scope>
    <source>
        <strain evidence="2">LMG 31231</strain>
    </source>
</reference>
<dbReference type="Proteomes" id="UP001138751">
    <property type="component" value="Unassembled WGS sequence"/>
</dbReference>
<dbReference type="RefSeq" id="WP_211862580.1">
    <property type="nucleotide sequence ID" value="NZ_JAAEDM010000033.1"/>
</dbReference>
<evidence type="ECO:0000313" key="2">
    <source>
        <dbReference type="EMBL" id="MBR0672161.1"/>
    </source>
</evidence>
<feature type="signal peptide" evidence="1">
    <location>
        <begin position="1"/>
        <end position="30"/>
    </location>
</feature>
<name>A0A9X9WYD2_9PROT</name>
<evidence type="ECO:0000256" key="1">
    <source>
        <dbReference type="SAM" id="SignalP"/>
    </source>
</evidence>
<dbReference type="EMBL" id="JAAEDM010000033">
    <property type="protein sequence ID" value="MBR0672161.1"/>
    <property type="molecule type" value="Genomic_DNA"/>
</dbReference>
<gene>
    <name evidence="2" type="ORF">GXW76_13345</name>
</gene>
<comment type="caution">
    <text evidence="2">The sequence shown here is derived from an EMBL/GenBank/DDBJ whole genome shotgun (WGS) entry which is preliminary data.</text>
</comment>